<evidence type="ECO:0000256" key="1">
    <source>
        <dbReference type="SAM" id="MobiDB-lite"/>
    </source>
</evidence>
<name>A0A433DC32_9FUNG</name>
<dbReference type="Gene3D" id="1.20.141.10">
    <property type="entry name" value="Chitosanase, subunit A, domain 1"/>
    <property type="match status" value="1"/>
</dbReference>
<protein>
    <submittedName>
        <fullName evidence="2">Uncharacterized protein</fullName>
    </submittedName>
</protein>
<proteinExistence type="predicted"/>
<dbReference type="GO" id="GO:0016977">
    <property type="term" value="F:chitosanase activity"/>
    <property type="evidence" value="ECO:0007669"/>
    <property type="project" value="InterPro"/>
</dbReference>
<dbReference type="Pfam" id="PF01374">
    <property type="entry name" value="Glyco_hydro_46"/>
    <property type="match status" value="1"/>
</dbReference>
<dbReference type="GO" id="GO:0005576">
    <property type="term" value="C:extracellular region"/>
    <property type="evidence" value="ECO:0007669"/>
    <property type="project" value="InterPro"/>
</dbReference>
<dbReference type="AlphaFoldDB" id="A0A433DC32"/>
<accession>A0A433DC32</accession>
<dbReference type="OrthoDB" id="76114at2759"/>
<dbReference type="EMBL" id="RBNI01003397">
    <property type="protein sequence ID" value="RUP48394.1"/>
    <property type="molecule type" value="Genomic_DNA"/>
</dbReference>
<dbReference type="InterPro" id="IPR000400">
    <property type="entry name" value="Glyco_hydro_46"/>
</dbReference>
<dbReference type="SUPFAM" id="SSF53955">
    <property type="entry name" value="Lysozyme-like"/>
    <property type="match status" value="1"/>
</dbReference>
<keyword evidence="3" id="KW-1185">Reference proteome</keyword>
<reference evidence="2 3" key="1">
    <citation type="journal article" date="2018" name="New Phytol.">
        <title>Phylogenomics of Endogonaceae and evolution of mycorrhizas within Mucoromycota.</title>
        <authorList>
            <person name="Chang Y."/>
            <person name="Desiro A."/>
            <person name="Na H."/>
            <person name="Sandor L."/>
            <person name="Lipzen A."/>
            <person name="Clum A."/>
            <person name="Barry K."/>
            <person name="Grigoriev I.V."/>
            <person name="Martin F.M."/>
            <person name="Stajich J.E."/>
            <person name="Smith M.E."/>
            <person name="Bonito G."/>
            <person name="Spatafora J.W."/>
        </authorList>
    </citation>
    <scope>NUCLEOTIDE SEQUENCE [LARGE SCALE GENOMIC DNA]</scope>
    <source>
        <strain evidence="2 3">GMNB39</strain>
    </source>
</reference>
<sequence>MRTSRFHGSGTEPDSIEALIKQTNKRVGKPQDSPQSQLAWLYAFLEVRRQNLRHPAEKNSQAEWFQSTDRIDSFEYTLNRTQNVELTSPVYALGGNWQRVVIFCDKKTPNGFSLDPPKLNTKSIIYPVPMPNKDTTVAKGLNGGVNYNNTDIVFHTKRGGNKLRSGFQHKSRDLPVQKSEVPSFRIPLPLPSRTASFSLHLSFFKENEDVAVPMSPCWHCAAAGALGNARSPTSKEGVQKPSAEKKRQAQKTHGDVGGLEFCTSYGT</sequence>
<feature type="region of interest" description="Disordered" evidence="1">
    <location>
        <begin position="227"/>
        <end position="257"/>
    </location>
</feature>
<evidence type="ECO:0000313" key="2">
    <source>
        <dbReference type="EMBL" id="RUP48394.1"/>
    </source>
</evidence>
<dbReference type="GO" id="GO:0005975">
    <property type="term" value="P:carbohydrate metabolic process"/>
    <property type="evidence" value="ECO:0007669"/>
    <property type="project" value="InterPro"/>
</dbReference>
<gene>
    <name evidence="2" type="ORF">BC936DRAFT_144628</name>
</gene>
<comment type="caution">
    <text evidence="2">The sequence shown here is derived from an EMBL/GenBank/DDBJ whole genome shotgun (WGS) entry which is preliminary data.</text>
</comment>
<organism evidence="2 3">
    <name type="scientific">Jimgerdemannia flammicorona</name>
    <dbReference type="NCBI Taxonomy" id="994334"/>
    <lineage>
        <taxon>Eukaryota</taxon>
        <taxon>Fungi</taxon>
        <taxon>Fungi incertae sedis</taxon>
        <taxon>Mucoromycota</taxon>
        <taxon>Mucoromycotina</taxon>
        <taxon>Endogonomycetes</taxon>
        <taxon>Endogonales</taxon>
        <taxon>Endogonaceae</taxon>
        <taxon>Jimgerdemannia</taxon>
    </lineage>
</organism>
<dbReference type="InterPro" id="IPR023346">
    <property type="entry name" value="Lysozyme-like_dom_sf"/>
</dbReference>
<evidence type="ECO:0000313" key="3">
    <source>
        <dbReference type="Proteomes" id="UP000268093"/>
    </source>
</evidence>
<dbReference type="Proteomes" id="UP000268093">
    <property type="component" value="Unassembled WGS sequence"/>
</dbReference>